<feature type="domain" description="G5" evidence="4">
    <location>
        <begin position="209"/>
        <end position="289"/>
    </location>
</feature>
<dbReference type="SUPFAM" id="SSF50685">
    <property type="entry name" value="Barwin-like endoglucanases"/>
    <property type="match status" value="1"/>
</dbReference>
<dbReference type="InterPro" id="IPR007137">
    <property type="entry name" value="DUF348"/>
</dbReference>
<keyword evidence="3" id="KW-0812">Transmembrane</keyword>
<sequence>MEANLRNLLPESFSGKRLIISVISLILFVGVIIYAVYEVTKATVVVSIDGEEETIITHANTIADLMMEQDWEVQEHDLIEPALDTNIDGDMSIVWKQAKEVTLTIDGKEEQVWTTEDTIEQLLQNLDIAYTEHDLIEPSLSTPISNKQQINYESAFLVDLTSDGEQQEFWTTSTTVADFLENANVSLGELDRVEPALEEKLDNEAQVKVVRVEKVTDVVEENVAFGTVTQKDDDLESGKEQVVAQGEEGKVAKHFEVVFEDGEEVSRELIKTETVKESSDRIVAVGTKQEPVQVASRSSKPSNQSQKSEPKQTSGQNESSSKRTLTVTATAYTAGCNGCSGVTATGINLKANPNMKVIAVDPNVIPLGSRVEVEGYGTAIAGDTGGSINGNKIDVHVPTKAEANRWGRKQVKVTILD</sequence>
<dbReference type="Pfam" id="PF06725">
    <property type="entry name" value="3D"/>
    <property type="match status" value="1"/>
</dbReference>
<dbReference type="SMART" id="SM01208">
    <property type="entry name" value="G5"/>
    <property type="match status" value="1"/>
</dbReference>
<dbReference type="PROSITE" id="PS51109">
    <property type="entry name" value="G5"/>
    <property type="match status" value="1"/>
</dbReference>
<dbReference type="Pfam" id="PF03990">
    <property type="entry name" value="DUF348"/>
    <property type="match status" value="3"/>
</dbReference>
<feature type="compositionally biased region" description="Polar residues" evidence="2">
    <location>
        <begin position="295"/>
        <end position="323"/>
    </location>
</feature>
<evidence type="ECO:0000259" key="4">
    <source>
        <dbReference type="PROSITE" id="PS51109"/>
    </source>
</evidence>
<dbReference type="Proteomes" id="UP000075806">
    <property type="component" value="Unassembled WGS sequence"/>
</dbReference>
<dbReference type="STRING" id="519424.AZF04_17115"/>
<reference evidence="5" key="1">
    <citation type="submission" date="2016-02" db="EMBL/GenBank/DDBJ databases">
        <title>Genome sequence of Bacillus trypoxylicola KCTC 13244(T).</title>
        <authorList>
            <person name="Jeong H."/>
            <person name="Park S.-H."/>
            <person name="Choi S.-K."/>
        </authorList>
    </citation>
    <scope>NUCLEOTIDE SEQUENCE [LARGE SCALE GENOMIC DNA]</scope>
    <source>
        <strain evidence="5">KCTC 13244</strain>
    </source>
</reference>
<evidence type="ECO:0000256" key="2">
    <source>
        <dbReference type="SAM" id="MobiDB-lite"/>
    </source>
</evidence>
<dbReference type="InterPro" id="IPR011098">
    <property type="entry name" value="G5_dom"/>
</dbReference>
<gene>
    <name evidence="5" type="ORF">AZF04_17115</name>
</gene>
<evidence type="ECO:0000313" key="5">
    <source>
        <dbReference type="EMBL" id="KYG33287.1"/>
    </source>
</evidence>
<proteinExistence type="predicted"/>
<keyword evidence="3" id="KW-0472">Membrane</keyword>
<keyword evidence="6" id="KW-1185">Reference proteome</keyword>
<name>A0A162EMX8_9BACI</name>
<dbReference type="Gene3D" id="2.20.230.10">
    <property type="entry name" value="Resuscitation-promoting factor rpfb"/>
    <property type="match status" value="1"/>
</dbReference>
<keyword evidence="3" id="KW-1133">Transmembrane helix</keyword>
<dbReference type="AlphaFoldDB" id="A0A162EMX8"/>
<feature type="region of interest" description="Disordered" evidence="2">
    <location>
        <begin position="286"/>
        <end position="323"/>
    </location>
</feature>
<keyword evidence="1" id="KW-0732">Signal</keyword>
<comment type="caution">
    <text evidence="5">The sequence shown here is derived from an EMBL/GenBank/DDBJ whole genome shotgun (WGS) entry which is preliminary data.</text>
</comment>
<dbReference type="Pfam" id="PF07501">
    <property type="entry name" value="G5"/>
    <property type="match status" value="1"/>
</dbReference>
<dbReference type="CDD" id="cd22786">
    <property type="entry name" value="DPBB_YuiC-like"/>
    <property type="match status" value="1"/>
</dbReference>
<dbReference type="InterPro" id="IPR010611">
    <property type="entry name" value="3D_dom"/>
</dbReference>
<dbReference type="GO" id="GO:0019867">
    <property type="term" value="C:outer membrane"/>
    <property type="evidence" value="ECO:0007669"/>
    <property type="project" value="InterPro"/>
</dbReference>
<dbReference type="EMBL" id="LTAO01000008">
    <property type="protein sequence ID" value="KYG33287.1"/>
    <property type="molecule type" value="Genomic_DNA"/>
</dbReference>
<dbReference type="GO" id="GO:0004553">
    <property type="term" value="F:hydrolase activity, hydrolyzing O-glycosyl compounds"/>
    <property type="evidence" value="ECO:0007669"/>
    <property type="project" value="InterPro"/>
</dbReference>
<accession>A0A162EMX8</accession>
<evidence type="ECO:0000313" key="6">
    <source>
        <dbReference type="Proteomes" id="UP000075806"/>
    </source>
</evidence>
<dbReference type="GO" id="GO:0009254">
    <property type="term" value="P:peptidoglycan turnover"/>
    <property type="evidence" value="ECO:0007669"/>
    <property type="project" value="InterPro"/>
</dbReference>
<dbReference type="InterPro" id="IPR036908">
    <property type="entry name" value="RlpA-like_sf"/>
</dbReference>
<dbReference type="PANTHER" id="PTHR39160">
    <property type="entry name" value="CELL WALL-BINDING PROTEIN YOCH"/>
    <property type="match status" value="1"/>
</dbReference>
<dbReference type="PANTHER" id="PTHR39160:SF4">
    <property type="entry name" value="RESUSCITATION-PROMOTING FACTOR RPFB"/>
    <property type="match status" value="1"/>
</dbReference>
<dbReference type="Gene3D" id="2.40.40.10">
    <property type="entry name" value="RlpA-like domain"/>
    <property type="match status" value="1"/>
</dbReference>
<evidence type="ECO:0000256" key="3">
    <source>
        <dbReference type="SAM" id="Phobius"/>
    </source>
</evidence>
<dbReference type="OrthoDB" id="9798935at2"/>
<feature type="transmembrane region" description="Helical" evidence="3">
    <location>
        <begin position="18"/>
        <end position="37"/>
    </location>
</feature>
<dbReference type="InterPro" id="IPR051933">
    <property type="entry name" value="Resuscitation_pf_RpfB"/>
</dbReference>
<evidence type="ECO:0000256" key="1">
    <source>
        <dbReference type="ARBA" id="ARBA00022729"/>
    </source>
</evidence>
<organism evidence="5 6">
    <name type="scientific">Alkalihalobacillus trypoxylicola</name>
    <dbReference type="NCBI Taxonomy" id="519424"/>
    <lineage>
        <taxon>Bacteria</taxon>
        <taxon>Bacillati</taxon>
        <taxon>Bacillota</taxon>
        <taxon>Bacilli</taxon>
        <taxon>Bacillales</taxon>
        <taxon>Bacillaceae</taxon>
        <taxon>Alkalihalobacillus</taxon>
    </lineage>
</organism>
<dbReference type="RefSeq" id="WP_061947967.1">
    <property type="nucleotide sequence ID" value="NZ_LTAO01000008.1"/>
</dbReference>
<protein>
    <recommendedName>
        <fullName evidence="4">G5 domain-containing protein</fullName>
    </recommendedName>
</protein>